<feature type="transmembrane region" description="Helical" evidence="12">
    <location>
        <begin position="98"/>
        <end position="115"/>
    </location>
</feature>
<feature type="transmembrane region" description="Helical" evidence="12">
    <location>
        <begin position="185"/>
        <end position="204"/>
    </location>
</feature>
<evidence type="ECO:0000256" key="14">
    <source>
        <dbReference type="PIRSR" id="PIRSR600715-1"/>
    </source>
</evidence>
<comment type="catalytic activity">
    <reaction evidence="12">
        <text>UDP-N-acetyl-alpha-D-muramoyl-L-alanyl-gamma-D-glutamyl-meso-2,6-diaminopimeloyl-D-alanyl-D-alanine + di-trans,octa-cis-undecaprenyl phosphate = di-trans,octa-cis-undecaprenyl diphospho-N-acetyl-alpha-D-muramoyl-L-alanyl-D-glutamyl-meso-2,6-diaminopimeloyl-D-alanyl-D-alanine + UMP</text>
        <dbReference type="Rhea" id="RHEA:28386"/>
        <dbReference type="ChEBI" id="CHEBI:57865"/>
        <dbReference type="ChEBI" id="CHEBI:60392"/>
        <dbReference type="ChEBI" id="CHEBI:61386"/>
        <dbReference type="ChEBI" id="CHEBI:61387"/>
        <dbReference type="EC" id="2.7.8.13"/>
    </reaction>
</comment>
<comment type="subcellular location">
    <subcellularLocation>
        <location evidence="12">Cell membrane</location>
        <topology evidence="12">Multi-pass membrane protein</topology>
    </subcellularLocation>
    <subcellularLocation>
        <location evidence="1">Membrane</location>
        <topology evidence="1">Multi-pass membrane protein</topology>
    </subcellularLocation>
</comment>
<dbReference type="HAMAP" id="MF_00038">
    <property type="entry name" value="MraY"/>
    <property type="match status" value="1"/>
</dbReference>
<comment type="function">
    <text evidence="12">Catalyzes the initial step of the lipid cycle reactions in the biosynthesis of the cell wall peptidoglycan: transfers peptidoglycan precursor phospho-MurNAc-pentapeptide from UDP-MurNAc-pentapeptide onto the lipid carrier undecaprenyl phosphate, yielding undecaprenyl-pyrophosphoryl-MurNAc-pentapeptide, known as lipid I.</text>
</comment>
<feature type="transmembrane region" description="Helical" evidence="12">
    <location>
        <begin position="216"/>
        <end position="236"/>
    </location>
</feature>
<evidence type="ECO:0000313" key="16">
    <source>
        <dbReference type="Proteomes" id="UP000292958"/>
    </source>
</evidence>
<dbReference type="CDD" id="cd06852">
    <property type="entry name" value="GT_MraY"/>
    <property type="match status" value="1"/>
</dbReference>
<dbReference type="GO" id="GO:0071555">
    <property type="term" value="P:cell wall organization"/>
    <property type="evidence" value="ECO:0007669"/>
    <property type="project" value="UniProtKB-KW"/>
</dbReference>
<dbReference type="GO" id="GO:0009252">
    <property type="term" value="P:peptidoglycan biosynthetic process"/>
    <property type="evidence" value="ECO:0007669"/>
    <property type="project" value="UniProtKB-UniRule"/>
</dbReference>
<feature type="transmembrane region" description="Helical" evidence="12">
    <location>
        <begin position="135"/>
        <end position="153"/>
    </location>
</feature>
<dbReference type="Pfam" id="PF10555">
    <property type="entry name" value="MraY_sig1"/>
    <property type="match status" value="1"/>
</dbReference>
<dbReference type="PROSITE" id="PS01348">
    <property type="entry name" value="MRAY_2"/>
    <property type="match status" value="1"/>
</dbReference>
<dbReference type="GO" id="GO:0046872">
    <property type="term" value="F:metal ion binding"/>
    <property type="evidence" value="ECO:0007669"/>
    <property type="project" value="UniProtKB-KW"/>
</dbReference>
<dbReference type="EMBL" id="SHKW01000001">
    <property type="protein sequence ID" value="RZU42821.1"/>
    <property type="molecule type" value="Genomic_DNA"/>
</dbReference>
<keyword evidence="6 12" id="KW-0133">Cell shape</keyword>
<dbReference type="RefSeq" id="WP_130420917.1">
    <property type="nucleotide sequence ID" value="NZ_SHKW01000001.1"/>
</dbReference>
<dbReference type="GO" id="GO:0005886">
    <property type="term" value="C:plasma membrane"/>
    <property type="evidence" value="ECO:0007669"/>
    <property type="project" value="UniProtKB-SubCell"/>
</dbReference>
<keyword evidence="11 12" id="KW-0961">Cell wall biogenesis/degradation</keyword>
<dbReference type="AlphaFoldDB" id="A0A4Q7YZV1"/>
<comment type="similarity">
    <text evidence="2 12">Belongs to the glycosyltransferase 4 family. MraY subfamily.</text>
</comment>
<gene>
    <name evidence="12" type="primary">mraY</name>
    <name evidence="15" type="ORF">BDD14_4417</name>
</gene>
<dbReference type="GO" id="GO:0051301">
    <property type="term" value="P:cell division"/>
    <property type="evidence" value="ECO:0007669"/>
    <property type="project" value="UniProtKB-KW"/>
</dbReference>
<feature type="binding site" evidence="14">
    <location>
        <position position="284"/>
    </location>
    <ligand>
        <name>Mg(2+)</name>
        <dbReference type="ChEBI" id="CHEBI:18420"/>
    </ligand>
</feature>
<evidence type="ECO:0000256" key="1">
    <source>
        <dbReference type="ARBA" id="ARBA00004141"/>
    </source>
</evidence>
<dbReference type="GO" id="GO:0051992">
    <property type="term" value="F:UDP-N-acetylmuramoyl-L-alanyl-D-glutamyl-meso-2,6-diaminopimelyl-D-alanyl-D-alanine:undecaprenyl-phosphate transferase activity"/>
    <property type="evidence" value="ECO:0007669"/>
    <property type="project" value="RHEA"/>
</dbReference>
<comment type="cofactor">
    <cofactor evidence="12 14">
        <name>Mg(2+)</name>
        <dbReference type="ChEBI" id="CHEBI:18420"/>
    </cofactor>
</comment>
<dbReference type="EC" id="2.7.8.13" evidence="12 13"/>
<dbReference type="PANTHER" id="PTHR22926:SF5">
    <property type="entry name" value="PHOSPHO-N-ACETYLMURAMOYL-PENTAPEPTIDE-TRANSFERASE HOMOLOG"/>
    <property type="match status" value="1"/>
</dbReference>
<dbReference type="Proteomes" id="UP000292958">
    <property type="component" value="Unassembled WGS sequence"/>
</dbReference>
<dbReference type="GO" id="GO:0008360">
    <property type="term" value="P:regulation of cell shape"/>
    <property type="evidence" value="ECO:0007669"/>
    <property type="project" value="UniProtKB-KW"/>
</dbReference>
<evidence type="ECO:0000256" key="6">
    <source>
        <dbReference type="ARBA" id="ARBA00022960"/>
    </source>
</evidence>
<evidence type="ECO:0000256" key="8">
    <source>
        <dbReference type="ARBA" id="ARBA00022989"/>
    </source>
</evidence>
<feature type="transmembrane region" description="Helical" evidence="12">
    <location>
        <begin position="256"/>
        <end position="273"/>
    </location>
</feature>
<keyword evidence="8 12" id="KW-1133">Transmembrane helix</keyword>
<name>A0A4Q7YZV1_9BACT</name>
<evidence type="ECO:0000256" key="11">
    <source>
        <dbReference type="ARBA" id="ARBA00023316"/>
    </source>
</evidence>
<evidence type="ECO:0000256" key="2">
    <source>
        <dbReference type="ARBA" id="ARBA00005583"/>
    </source>
</evidence>
<keyword evidence="5 12" id="KW-0812">Transmembrane</keyword>
<evidence type="ECO:0000256" key="5">
    <source>
        <dbReference type="ARBA" id="ARBA00022692"/>
    </source>
</evidence>
<keyword evidence="12" id="KW-1003">Cell membrane</keyword>
<evidence type="ECO:0000256" key="12">
    <source>
        <dbReference type="HAMAP-Rule" id="MF_00038"/>
    </source>
</evidence>
<feature type="binding site" evidence="14">
    <location>
        <position position="209"/>
    </location>
    <ligand>
        <name>Mg(2+)</name>
        <dbReference type="ChEBI" id="CHEBI:18420"/>
    </ligand>
</feature>
<evidence type="ECO:0000256" key="3">
    <source>
        <dbReference type="ARBA" id="ARBA00022618"/>
    </source>
</evidence>
<keyword evidence="3 12" id="KW-0132">Cell division</keyword>
<evidence type="ECO:0000313" key="15">
    <source>
        <dbReference type="EMBL" id="RZU42821.1"/>
    </source>
</evidence>
<feature type="transmembrane region" description="Helical" evidence="12">
    <location>
        <begin position="307"/>
        <end position="328"/>
    </location>
</feature>
<dbReference type="NCBIfam" id="TIGR00445">
    <property type="entry name" value="mraY"/>
    <property type="match status" value="1"/>
</dbReference>
<keyword evidence="12 14" id="KW-0479">Metal-binding</keyword>
<evidence type="ECO:0000256" key="4">
    <source>
        <dbReference type="ARBA" id="ARBA00022679"/>
    </source>
</evidence>
<proteinExistence type="inferred from homology"/>
<dbReference type="InterPro" id="IPR018480">
    <property type="entry name" value="PNAcMuramoyl-5peptid_Trfase_CS"/>
</dbReference>
<evidence type="ECO:0000256" key="9">
    <source>
        <dbReference type="ARBA" id="ARBA00023136"/>
    </source>
</evidence>
<dbReference type="OrthoDB" id="9805475at2"/>
<protein>
    <recommendedName>
        <fullName evidence="12 13">Phospho-N-acetylmuramoyl-pentapeptide-transferase</fullName>
        <ecNumber evidence="12 13">2.7.8.13</ecNumber>
    </recommendedName>
    <alternativeName>
        <fullName evidence="12">UDP-MurNAc-pentapeptide phosphotransferase</fullName>
    </alternativeName>
</protein>
<feature type="transmembrane region" description="Helical" evidence="12">
    <location>
        <begin position="20"/>
        <end position="46"/>
    </location>
</feature>
<keyword evidence="9 12" id="KW-0472">Membrane</keyword>
<reference evidence="15 16" key="1">
    <citation type="submission" date="2019-02" db="EMBL/GenBank/DDBJ databases">
        <title>Genomic Encyclopedia of Archaeal and Bacterial Type Strains, Phase II (KMG-II): from individual species to whole genera.</title>
        <authorList>
            <person name="Goeker M."/>
        </authorList>
    </citation>
    <scope>NUCLEOTIDE SEQUENCE [LARGE SCALE GENOMIC DNA]</scope>
    <source>
        <strain evidence="15 16">DSM 18101</strain>
    </source>
</reference>
<dbReference type="PANTHER" id="PTHR22926">
    <property type="entry name" value="PHOSPHO-N-ACETYLMURAMOYL-PENTAPEPTIDE-TRANSFERASE"/>
    <property type="match status" value="1"/>
</dbReference>
<dbReference type="InterPro" id="IPR000715">
    <property type="entry name" value="Glycosyl_transferase_4"/>
</dbReference>
<keyword evidence="7 12" id="KW-0573">Peptidoglycan synthesis</keyword>
<dbReference type="InterPro" id="IPR003524">
    <property type="entry name" value="PNAcMuramoyl-5peptid_Trfase"/>
</dbReference>
<dbReference type="UniPathway" id="UPA00219"/>
<evidence type="ECO:0000256" key="7">
    <source>
        <dbReference type="ARBA" id="ARBA00022984"/>
    </source>
</evidence>
<comment type="pathway">
    <text evidence="12">Cell wall biogenesis; peptidoglycan biosynthesis.</text>
</comment>
<feature type="transmembrane region" description="Helical" evidence="12">
    <location>
        <begin position="74"/>
        <end position="92"/>
    </location>
</feature>
<keyword evidence="4 12" id="KW-0808">Transferase</keyword>
<feature type="transmembrane region" description="Helical" evidence="12">
    <location>
        <begin position="356"/>
        <end position="375"/>
    </location>
</feature>
<evidence type="ECO:0000256" key="13">
    <source>
        <dbReference type="NCBIfam" id="TIGR00445"/>
    </source>
</evidence>
<accession>A0A4Q7YZV1</accession>
<sequence>MLYWLLYQKLFPYFRLFRIFRYLTFRTVFASLTALLIGLLIGPYVIERLREFQIGQYIREEGPQSHQKKSGTPTMGGVLICISILVPTLLWSDLSNPFVWLVMLSTLAFGAIGFADDYIKVIHRRNLGLTARAKLSLQMLVSAGVAIALLHLQSHGNYSTKLMFPFFKRFRPDLVWEWLGQIPHLHWLAFLPFVVFVMIVIAGASNAVNLTDGLDGLAIGCTIIAAGALTVLTYVSGHVVFSDYLELQRMPMVSELTVFCGAMVGASIGFLWYNAHPAEIFMGDVGSLALGGAIGTVAVAIKQELLLPFIGGVFILEALSVMLQVGSYKLRNGKRIFKMAPLHHHFELLGWSESKVIARFWIVALIFALLALTTLKLR</sequence>
<keyword evidence="10 12" id="KW-0131">Cell cycle</keyword>
<feature type="transmembrane region" description="Helical" evidence="12">
    <location>
        <begin position="280"/>
        <end position="301"/>
    </location>
</feature>
<keyword evidence="16" id="KW-1185">Reference proteome</keyword>
<organism evidence="15 16">
    <name type="scientific">Edaphobacter modestus</name>
    <dbReference type="NCBI Taxonomy" id="388466"/>
    <lineage>
        <taxon>Bacteria</taxon>
        <taxon>Pseudomonadati</taxon>
        <taxon>Acidobacteriota</taxon>
        <taxon>Terriglobia</taxon>
        <taxon>Terriglobales</taxon>
        <taxon>Acidobacteriaceae</taxon>
        <taxon>Edaphobacter</taxon>
    </lineage>
</organism>
<dbReference type="GO" id="GO:0008963">
    <property type="term" value="F:phospho-N-acetylmuramoyl-pentapeptide-transferase activity"/>
    <property type="evidence" value="ECO:0007669"/>
    <property type="project" value="UniProtKB-UniRule"/>
</dbReference>
<keyword evidence="12 14" id="KW-0460">Magnesium</keyword>
<dbReference type="Pfam" id="PF00953">
    <property type="entry name" value="Glycos_transf_4"/>
    <property type="match status" value="1"/>
</dbReference>
<evidence type="ECO:0000256" key="10">
    <source>
        <dbReference type="ARBA" id="ARBA00023306"/>
    </source>
</evidence>
<comment type="caution">
    <text evidence="15">The sequence shown here is derived from an EMBL/GenBank/DDBJ whole genome shotgun (WGS) entry which is preliminary data.</text>
</comment>